<dbReference type="PANTHER" id="PTHR42815">
    <property type="entry name" value="FAD-BINDING, PUTATIVE (AFU_ORTHOLOGUE AFUA_6G07600)-RELATED"/>
    <property type="match status" value="1"/>
</dbReference>
<keyword evidence="3" id="KW-1185">Reference proteome</keyword>
<evidence type="ECO:0000313" key="2">
    <source>
        <dbReference type="EMBL" id="MBL0425327.1"/>
    </source>
</evidence>
<comment type="caution">
    <text evidence="2">The sequence shown here is derived from an EMBL/GenBank/DDBJ whole genome shotgun (WGS) entry which is preliminary data.</text>
</comment>
<protein>
    <submittedName>
        <fullName evidence="2">Pyridoxamine 5'-phosphate oxidase family protein</fullName>
    </submittedName>
</protein>
<dbReference type="PANTHER" id="PTHR42815:SF2">
    <property type="entry name" value="FAD-BINDING, PUTATIVE (AFU_ORTHOLOGUE AFUA_6G07600)-RELATED"/>
    <property type="match status" value="1"/>
</dbReference>
<reference evidence="2 3" key="1">
    <citation type="journal article" date="2017" name="Int. J. Syst. Evol. Microbiol.">
        <title>Ramlibacter alkalitolerans sp. nov., alkali-tolerant bacterium isolated from soil of ginseng.</title>
        <authorList>
            <person name="Lee D.H."/>
            <person name="Cha C.J."/>
        </authorList>
    </citation>
    <scope>NUCLEOTIDE SEQUENCE [LARGE SCALE GENOMIC DNA]</scope>
    <source>
        <strain evidence="2 3">KACC 19305</strain>
    </source>
</reference>
<dbReference type="RefSeq" id="WP_201688801.1">
    <property type="nucleotide sequence ID" value="NZ_JAEQND010000004.1"/>
</dbReference>
<dbReference type="SUPFAM" id="SSF50475">
    <property type="entry name" value="FMN-binding split barrel"/>
    <property type="match status" value="1"/>
</dbReference>
<name>A0ABS1JM51_9BURK</name>
<evidence type="ECO:0000313" key="3">
    <source>
        <dbReference type="Proteomes" id="UP000622707"/>
    </source>
</evidence>
<proteinExistence type="predicted"/>
<dbReference type="Proteomes" id="UP000622707">
    <property type="component" value="Unassembled WGS sequence"/>
</dbReference>
<sequence>MTTPRPAPADHRVPQGHAGGAAGIKADRDADSVWHAGERALQRAAGVAEQLAAFGPRVMRDSMPDQHRAFFAELPLLFTGTLDGAGQPWASLLAGAPGFIAAPTPRLLAVHARPLPGDPAATHWRQGAPVGLLGLQAHTGRRNRMSGWVESWRDGIAVRVGQSFGNCPKYIHPREAVHDPARAGEVRVHRGAGLDAAASRLVAGADTFFIASAHPLAASTQKPSEGVDVSHRGGRPGFVRVHGDRLVIPDYAGNTFFNTLGNLQLEPRCGLLFIEPSSGTRLHLACTARLRTQAPDPVEWPGALRLLDLEVREAVRIEGGLPLRWKA</sequence>
<feature type="region of interest" description="Disordered" evidence="1">
    <location>
        <begin position="1"/>
        <end position="29"/>
    </location>
</feature>
<gene>
    <name evidence="2" type="ORF">JI746_09410</name>
</gene>
<organism evidence="2 3">
    <name type="scientific">Ramlibacter alkalitolerans</name>
    <dbReference type="NCBI Taxonomy" id="2039631"/>
    <lineage>
        <taxon>Bacteria</taxon>
        <taxon>Pseudomonadati</taxon>
        <taxon>Pseudomonadota</taxon>
        <taxon>Betaproteobacteria</taxon>
        <taxon>Burkholderiales</taxon>
        <taxon>Comamonadaceae</taxon>
        <taxon>Ramlibacter</taxon>
    </lineage>
</organism>
<dbReference type="Gene3D" id="2.30.110.10">
    <property type="entry name" value="Electron Transport, Fmn-binding Protein, Chain A"/>
    <property type="match status" value="1"/>
</dbReference>
<evidence type="ECO:0000256" key="1">
    <source>
        <dbReference type="SAM" id="MobiDB-lite"/>
    </source>
</evidence>
<accession>A0ABS1JM51</accession>
<dbReference type="InterPro" id="IPR012349">
    <property type="entry name" value="Split_barrel_FMN-bd"/>
</dbReference>
<dbReference type="EMBL" id="JAEQND010000004">
    <property type="protein sequence ID" value="MBL0425327.1"/>
    <property type="molecule type" value="Genomic_DNA"/>
</dbReference>